<dbReference type="InterPro" id="IPR012373">
    <property type="entry name" value="Ferrdict_sens_TM"/>
</dbReference>
<dbReference type="Proteomes" id="UP000182983">
    <property type="component" value="Unassembled WGS sequence"/>
</dbReference>
<accession>A0A1H6IZV2</accession>
<sequence length="324" mass="35437">MIFRSKTRQRRDEASLWVVRLMPGNATVDDLEEFKRWSARSPYHAQAFREARRLWEAAKVAGREVEERTATRLSFPRPANRDPRVGRRAFLGGMATAAAAAGYGLVQPPLGLWPSLSDMLDADYRTSTGERRRIDLAGNVSIEMNTQTSIAMRPGDSGADRIELMSGEGVVTTQAKALEVISGAGRVWGRDAAFNVRQDMGMSKITCLQGTIRVVCGTVEASLGARQQVSYTARGMGAVVSVDPAALTAWRTGFLVFHDTPLRDVVAETNRYRRGRIVLANAELGDRVVNARFHLDRIDDVIEKMANAFGATATSLPGGVVILS</sequence>
<dbReference type="PIRSF" id="PIRSF018266">
    <property type="entry name" value="FecR"/>
    <property type="match status" value="1"/>
</dbReference>
<keyword evidence="1" id="KW-0472">Membrane</keyword>
<dbReference type="Gene3D" id="3.55.50.30">
    <property type="match status" value="1"/>
</dbReference>
<evidence type="ECO:0000313" key="4">
    <source>
        <dbReference type="EMBL" id="SEH55140.1"/>
    </source>
</evidence>
<keyword evidence="1" id="KW-1133">Transmembrane helix</keyword>
<dbReference type="Gene3D" id="2.60.120.1440">
    <property type="match status" value="1"/>
</dbReference>
<dbReference type="EMBL" id="FNWO01000013">
    <property type="protein sequence ID" value="SEH55140.1"/>
    <property type="molecule type" value="Genomic_DNA"/>
</dbReference>
<feature type="domain" description="FecR protein" evidence="2">
    <location>
        <begin position="123"/>
        <end position="212"/>
    </location>
</feature>
<evidence type="ECO:0000259" key="2">
    <source>
        <dbReference type="Pfam" id="PF04773"/>
    </source>
</evidence>
<dbReference type="GO" id="GO:0016989">
    <property type="term" value="F:sigma factor antagonist activity"/>
    <property type="evidence" value="ECO:0007669"/>
    <property type="project" value="TreeGrafter"/>
</dbReference>
<gene>
    <name evidence="4" type="ORF">SAMN04244559_02930</name>
</gene>
<organism evidence="4 5">
    <name type="scientific">Magnetospirillum fulvum</name>
    <name type="common">Rhodospirillum fulvum</name>
    <dbReference type="NCBI Taxonomy" id="1082"/>
    <lineage>
        <taxon>Bacteria</taxon>
        <taxon>Pseudomonadati</taxon>
        <taxon>Pseudomonadota</taxon>
        <taxon>Alphaproteobacteria</taxon>
        <taxon>Rhodospirillales</taxon>
        <taxon>Rhodospirillaceae</taxon>
        <taxon>Magnetospirillum</taxon>
    </lineage>
</organism>
<dbReference type="OrthoDB" id="1098280at2"/>
<dbReference type="Pfam" id="PF04773">
    <property type="entry name" value="FecR"/>
    <property type="match status" value="1"/>
</dbReference>
<dbReference type="RefSeq" id="WP_074769866.1">
    <property type="nucleotide sequence ID" value="NZ_FNWO01000013.1"/>
</dbReference>
<dbReference type="InterPro" id="IPR032623">
    <property type="entry name" value="FecR_N"/>
</dbReference>
<proteinExistence type="predicted"/>
<keyword evidence="5" id="KW-1185">Reference proteome</keyword>
<dbReference type="InterPro" id="IPR006860">
    <property type="entry name" value="FecR"/>
</dbReference>
<keyword evidence="1" id="KW-0812">Transmembrane</keyword>
<evidence type="ECO:0000259" key="3">
    <source>
        <dbReference type="Pfam" id="PF16220"/>
    </source>
</evidence>
<reference evidence="5" key="1">
    <citation type="submission" date="2016-10" db="EMBL/GenBank/DDBJ databases">
        <authorList>
            <person name="Varghese N."/>
            <person name="Submissions S."/>
        </authorList>
    </citation>
    <scope>NUCLEOTIDE SEQUENCE [LARGE SCALE GENOMIC DNA]</scope>
    <source>
        <strain evidence="5">DSM 13234</strain>
    </source>
</reference>
<evidence type="ECO:0000256" key="1">
    <source>
        <dbReference type="SAM" id="Phobius"/>
    </source>
</evidence>
<evidence type="ECO:0000313" key="5">
    <source>
        <dbReference type="Proteomes" id="UP000182983"/>
    </source>
</evidence>
<dbReference type="Pfam" id="PF16220">
    <property type="entry name" value="DUF4880"/>
    <property type="match status" value="1"/>
</dbReference>
<dbReference type="InterPro" id="IPR019546">
    <property type="entry name" value="TAT_signal_bac_arc"/>
</dbReference>
<protein>
    <submittedName>
        <fullName evidence="4">FecR family protein</fullName>
    </submittedName>
</protein>
<dbReference type="AlphaFoldDB" id="A0A1H6IZV2"/>
<dbReference type="NCBIfam" id="TIGR01409">
    <property type="entry name" value="TAT_signal_seq"/>
    <property type="match status" value="1"/>
</dbReference>
<feature type="domain" description="FecR N-terminal" evidence="3">
    <location>
        <begin position="12"/>
        <end position="54"/>
    </location>
</feature>
<dbReference type="PANTHER" id="PTHR30273:SF2">
    <property type="entry name" value="PROTEIN FECR"/>
    <property type="match status" value="1"/>
</dbReference>
<name>A0A1H6IZV2_MAGFU</name>
<feature type="transmembrane region" description="Helical" evidence="1">
    <location>
        <begin position="89"/>
        <end position="106"/>
    </location>
</feature>
<dbReference type="PANTHER" id="PTHR30273">
    <property type="entry name" value="PERIPLASMIC SIGNAL SENSOR AND SIGMA FACTOR ACTIVATOR FECR-RELATED"/>
    <property type="match status" value="1"/>
</dbReference>